<proteinExistence type="predicted"/>
<reference evidence="2" key="2">
    <citation type="submission" date="2020-11" db="EMBL/GenBank/DDBJ databases">
        <authorList>
            <person name="Cecchin M."/>
            <person name="Marcolungo L."/>
            <person name="Rossato M."/>
            <person name="Girolomoni L."/>
            <person name="Cosentino E."/>
            <person name="Cuine S."/>
            <person name="Li-Beisson Y."/>
            <person name="Delledonne M."/>
            <person name="Ballottari M."/>
        </authorList>
    </citation>
    <scope>NUCLEOTIDE SEQUENCE</scope>
    <source>
        <strain evidence="2">211/11P</strain>
        <tissue evidence="2">Whole cell</tissue>
    </source>
</reference>
<keyword evidence="3" id="KW-1185">Reference proteome</keyword>
<evidence type="ECO:0000313" key="2">
    <source>
        <dbReference type="EMBL" id="KAI3438033.1"/>
    </source>
</evidence>
<comment type="caution">
    <text evidence="2">The sequence shown here is derived from an EMBL/GenBank/DDBJ whole genome shotgun (WGS) entry which is preliminary data.</text>
</comment>
<dbReference type="AlphaFoldDB" id="A0A9D4TYB8"/>
<protein>
    <recommendedName>
        <fullName evidence="4">SAP domain-containing protein</fullName>
    </recommendedName>
</protein>
<organism evidence="2 3">
    <name type="scientific">Chlorella vulgaris</name>
    <name type="common">Green alga</name>
    <dbReference type="NCBI Taxonomy" id="3077"/>
    <lineage>
        <taxon>Eukaryota</taxon>
        <taxon>Viridiplantae</taxon>
        <taxon>Chlorophyta</taxon>
        <taxon>core chlorophytes</taxon>
        <taxon>Trebouxiophyceae</taxon>
        <taxon>Chlorellales</taxon>
        <taxon>Chlorellaceae</taxon>
        <taxon>Chlorella clade</taxon>
        <taxon>Chlorella</taxon>
    </lineage>
</organism>
<dbReference type="Pfam" id="PF18953">
    <property type="entry name" value="SAP_new25"/>
    <property type="match status" value="1"/>
</dbReference>
<evidence type="ECO:0000256" key="1">
    <source>
        <dbReference type="SAM" id="MobiDB-lite"/>
    </source>
</evidence>
<dbReference type="EMBL" id="SIDB01000001">
    <property type="protein sequence ID" value="KAI3438033.1"/>
    <property type="molecule type" value="Genomic_DNA"/>
</dbReference>
<dbReference type="Proteomes" id="UP001055712">
    <property type="component" value="Unassembled WGS sequence"/>
</dbReference>
<sequence length="230" mass="28253">MVINSWSYKELQRFCKAHGLLAIGKTDELRDRVKRYFCTGSVVDVIFDDDPSQPRKICRGVITQMLLNEGQYGEFEVQYEDNGEILNHGIRAGAETRPFTFISRPRTEEERRLDPPEEEQRRLKERRLEEEQRRLEEEQRRLKERRLEEEQRRLEEEQRRLGERRLEELLQRQTRLEEEGRRLIERRLEEEQRRLKERRLEEEQRRLEERRLEELRLLEAMGHIDNIVLC</sequence>
<evidence type="ECO:0000313" key="3">
    <source>
        <dbReference type="Proteomes" id="UP001055712"/>
    </source>
</evidence>
<evidence type="ECO:0008006" key="4">
    <source>
        <dbReference type="Google" id="ProtNLM"/>
    </source>
</evidence>
<accession>A0A9D4TYB8</accession>
<feature type="compositionally biased region" description="Basic and acidic residues" evidence="1">
    <location>
        <begin position="105"/>
        <end position="124"/>
    </location>
</feature>
<reference evidence="2" key="1">
    <citation type="journal article" date="2019" name="Plant J.">
        <title>Chlorella vulgaris genome assembly and annotation reveals the molecular basis for metabolic acclimation to high light conditions.</title>
        <authorList>
            <person name="Cecchin M."/>
            <person name="Marcolungo L."/>
            <person name="Rossato M."/>
            <person name="Girolomoni L."/>
            <person name="Cosentino E."/>
            <person name="Cuine S."/>
            <person name="Li-Beisson Y."/>
            <person name="Delledonne M."/>
            <person name="Ballottari M."/>
        </authorList>
    </citation>
    <scope>NUCLEOTIDE SEQUENCE</scope>
    <source>
        <strain evidence="2">211/11P</strain>
    </source>
</reference>
<gene>
    <name evidence="2" type="ORF">D9Q98_000476</name>
</gene>
<name>A0A9D4TYB8_CHLVU</name>
<feature type="region of interest" description="Disordered" evidence="1">
    <location>
        <begin position="97"/>
        <end position="124"/>
    </location>
</feature>